<dbReference type="InterPro" id="IPR036388">
    <property type="entry name" value="WH-like_DNA-bd_sf"/>
</dbReference>
<evidence type="ECO:0000256" key="1">
    <source>
        <dbReference type="ARBA" id="ARBA00023015"/>
    </source>
</evidence>
<dbReference type="Gene3D" id="1.10.10.10">
    <property type="entry name" value="Winged helix-like DNA-binding domain superfamily/Winged helix DNA-binding domain"/>
    <property type="match status" value="1"/>
</dbReference>
<evidence type="ECO:0000313" key="6">
    <source>
        <dbReference type="EMBL" id="XAU15173.1"/>
    </source>
</evidence>
<keyword evidence="1" id="KW-0805">Transcription regulation</keyword>
<keyword evidence="7" id="KW-1185">Reference proteome</keyword>
<keyword evidence="2" id="KW-0238">DNA-binding</keyword>
<dbReference type="Proteomes" id="UP001447842">
    <property type="component" value="Chromosome"/>
</dbReference>
<gene>
    <name evidence="6" type="ORF">WCY31_00370</name>
</gene>
<name>A0ABZ3HBQ8_9BACT</name>
<dbReference type="InterPro" id="IPR001867">
    <property type="entry name" value="OmpR/PhoB-type_DNA-bd"/>
</dbReference>
<evidence type="ECO:0000256" key="4">
    <source>
        <dbReference type="PROSITE-ProRule" id="PRU00169"/>
    </source>
</evidence>
<dbReference type="Pfam" id="PF00486">
    <property type="entry name" value="Trans_reg_C"/>
    <property type="match status" value="1"/>
</dbReference>
<dbReference type="Gene3D" id="3.40.50.2300">
    <property type="match status" value="1"/>
</dbReference>
<dbReference type="SMART" id="SM00862">
    <property type="entry name" value="Trans_reg_C"/>
    <property type="match status" value="1"/>
</dbReference>
<dbReference type="RefSeq" id="WP_345970249.1">
    <property type="nucleotide sequence ID" value="NZ_CP147920.1"/>
</dbReference>
<feature type="modified residue" description="4-aspartylphosphate" evidence="4">
    <location>
        <position position="52"/>
    </location>
</feature>
<evidence type="ECO:0000256" key="2">
    <source>
        <dbReference type="ARBA" id="ARBA00023125"/>
    </source>
</evidence>
<proteinExistence type="predicted"/>
<dbReference type="CDD" id="cd00383">
    <property type="entry name" value="trans_reg_C"/>
    <property type="match status" value="1"/>
</dbReference>
<dbReference type="InterPro" id="IPR039420">
    <property type="entry name" value="WalR-like"/>
</dbReference>
<dbReference type="SUPFAM" id="SSF46894">
    <property type="entry name" value="C-terminal effector domain of the bipartite response regulators"/>
    <property type="match status" value="1"/>
</dbReference>
<feature type="domain" description="Response regulatory" evidence="5">
    <location>
        <begin position="3"/>
        <end position="117"/>
    </location>
</feature>
<dbReference type="InterPro" id="IPR011006">
    <property type="entry name" value="CheY-like_superfamily"/>
</dbReference>
<sequence length="211" mass="23773">MARILLLEDDPVLGESLQDLLTRNGFETAWVTDGEAAADAAFETPFDLYLFDINVPLLSGFDLLSALRDAEDRTPAIFISALRDIDSMTKGFAAGAEDYLKKPFDIDELLLRIKARTHQLERQLRYGEIIFNPADGRVSKHNRSVDLGEIRTAIFRLLITNVGQTIDKSELLELLEQPTDQALRFHISRLKQQLGIDITNVRGVGYRLESL</sequence>
<dbReference type="PANTHER" id="PTHR48111:SF67">
    <property type="entry name" value="TRANSCRIPTIONAL REGULATORY PROTEIN TCTD"/>
    <property type="match status" value="1"/>
</dbReference>
<evidence type="ECO:0000259" key="5">
    <source>
        <dbReference type="PROSITE" id="PS50110"/>
    </source>
</evidence>
<evidence type="ECO:0000256" key="3">
    <source>
        <dbReference type="ARBA" id="ARBA00023163"/>
    </source>
</evidence>
<accession>A0ABZ3HBQ8</accession>
<organism evidence="6 7">
    <name type="scientific">Sulfurimonas diazotrophicus</name>
    <dbReference type="NCBI Taxonomy" id="3131939"/>
    <lineage>
        <taxon>Bacteria</taxon>
        <taxon>Pseudomonadati</taxon>
        <taxon>Campylobacterota</taxon>
        <taxon>Epsilonproteobacteria</taxon>
        <taxon>Campylobacterales</taxon>
        <taxon>Sulfurimonadaceae</taxon>
        <taxon>Sulfurimonas</taxon>
    </lineage>
</organism>
<dbReference type="InterPro" id="IPR001789">
    <property type="entry name" value="Sig_transdc_resp-reg_receiver"/>
</dbReference>
<dbReference type="PANTHER" id="PTHR48111">
    <property type="entry name" value="REGULATOR OF RPOS"/>
    <property type="match status" value="1"/>
</dbReference>
<keyword evidence="3" id="KW-0804">Transcription</keyword>
<dbReference type="SUPFAM" id="SSF52172">
    <property type="entry name" value="CheY-like"/>
    <property type="match status" value="1"/>
</dbReference>
<dbReference type="Pfam" id="PF00072">
    <property type="entry name" value="Response_reg"/>
    <property type="match status" value="1"/>
</dbReference>
<reference evidence="6 7" key="1">
    <citation type="submission" date="2024-03" db="EMBL/GenBank/DDBJ databases">
        <title>Sulfurimonas sp. HSL3-1.</title>
        <authorList>
            <person name="Wang S."/>
        </authorList>
    </citation>
    <scope>NUCLEOTIDE SEQUENCE [LARGE SCALE GENOMIC DNA]</scope>
    <source>
        <strain evidence="6 7">HSL3-1</strain>
    </source>
</reference>
<keyword evidence="4" id="KW-0597">Phosphoprotein</keyword>
<dbReference type="EMBL" id="CP147920">
    <property type="protein sequence ID" value="XAU15173.1"/>
    <property type="molecule type" value="Genomic_DNA"/>
</dbReference>
<dbReference type="InterPro" id="IPR016032">
    <property type="entry name" value="Sig_transdc_resp-reg_C-effctor"/>
</dbReference>
<dbReference type="SMART" id="SM00448">
    <property type="entry name" value="REC"/>
    <property type="match status" value="1"/>
</dbReference>
<protein>
    <submittedName>
        <fullName evidence="6">Response regulator transcription factor</fullName>
    </submittedName>
</protein>
<evidence type="ECO:0000313" key="7">
    <source>
        <dbReference type="Proteomes" id="UP001447842"/>
    </source>
</evidence>
<dbReference type="PROSITE" id="PS50110">
    <property type="entry name" value="RESPONSE_REGULATORY"/>
    <property type="match status" value="1"/>
</dbReference>